<keyword evidence="1" id="KW-0472">Membrane</keyword>
<proteinExistence type="predicted"/>
<feature type="transmembrane region" description="Helical" evidence="1">
    <location>
        <begin position="12"/>
        <end position="33"/>
    </location>
</feature>
<dbReference type="PANTHER" id="PTHR40465:SF1">
    <property type="entry name" value="DUF6534 DOMAIN-CONTAINING PROTEIN"/>
    <property type="match status" value="1"/>
</dbReference>
<keyword evidence="1" id="KW-1133">Transmembrane helix</keyword>
<gene>
    <name evidence="2" type="ORF">BD410DRAFT_135740</name>
</gene>
<keyword evidence="1" id="KW-0812">Transmembrane</keyword>
<dbReference type="VEuPathDB" id="FungiDB:BD410DRAFT_135740"/>
<sequence>MGLSELDLNLGALEIGTLISSILFGVTNVQLYMYSRRKFKDRFHVQGLVVTLWTFEAIHTVILWVYIYRLTVTFYGVPSALKQTSWELNMSGFFEGIISGTVQAFFAYRVLAISGNWIVPVILGQALHCK</sequence>
<evidence type="ECO:0000313" key="2">
    <source>
        <dbReference type="EMBL" id="TDL15200.1"/>
    </source>
</evidence>
<dbReference type="PANTHER" id="PTHR40465">
    <property type="entry name" value="CHROMOSOME 1, WHOLE GENOME SHOTGUN SEQUENCE"/>
    <property type="match status" value="1"/>
</dbReference>
<evidence type="ECO:0000313" key="3">
    <source>
        <dbReference type="Proteomes" id="UP000294933"/>
    </source>
</evidence>
<dbReference type="AlphaFoldDB" id="A0A4Y7PL83"/>
<feature type="transmembrane region" description="Helical" evidence="1">
    <location>
        <begin position="45"/>
        <end position="68"/>
    </location>
</feature>
<protein>
    <submittedName>
        <fullName evidence="2">Uncharacterized protein</fullName>
    </submittedName>
</protein>
<reference evidence="2 3" key="1">
    <citation type="submission" date="2018-06" db="EMBL/GenBank/DDBJ databases">
        <title>A transcriptomic atlas of mushroom development highlights an independent origin of complex multicellularity.</title>
        <authorList>
            <consortium name="DOE Joint Genome Institute"/>
            <person name="Krizsan K."/>
            <person name="Almasi E."/>
            <person name="Merenyi Z."/>
            <person name="Sahu N."/>
            <person name="Viragh M."/>
            <person name="Koszo T."/>
            <person name="Mondo S."/>
            <person name="Kiss B."/>
            <person name="Balint B."/>
            <person name="Kues U."/>
            <person name="Barry K."/>
            <person name="Hegedus J.C."/>
            <person name="Henrissat B."/>
            <person name="Johnson J."/>
            <person name="Lipzen A."/>
            <person name="Ohm R."/>
            <person name="Nagy I."/>
            <person name="Pangilinan J."/>
            <person name="Yan J."/>
            <person name="Xiong Y."/>
            <person name="Grigoriev I.V."/>
            <person name="Hibbett D.S."/>
            <person name="Nagy L.G."/>
        </authorList>
    </citation>
    <scope>NUCLEOTIDE SEQUENCE [LARGE SCALE GENOMIC DNA]</scope>
    <source>
        <strain evidence="2 3">SZMC22713</strain>
    </source>
</reference>
<dbReference type="Proteomes" id="UP000294933">
    <property type="component" value="Unassembled WGS sequence"/>
</dbReference>
<organism evidence="2 3">
    <name type="scientific">Rickenella mellea</name>
    <dbReference type="NCBI Taxonomy" id="50990"/>
    <lineage>
        <taxon>Eukaryota</taxon>
        <taxon>Fungi</taxon>
        <taxon>Dikarya</taxon>
        <taxon>Basidiomycota</taxon>
        <taxon>Agaricomycotina</taxon>
        <taxon>Agaricomycetes</taxon>
        <taxon>Hymenochaetales</taxon>
        <taxon>Rickenellaceae</taxon>
        <taxon>Rickenella</taxon>
    </lineage>
</organism>
<accession>A0A4Y7PL83</accession>
<evidence type="ECO:0000256" key="1">
    <source>
        <dbReference type="SAM" id="Phobius"/>
    </source>
</evidence>
<keyword evidence="3" id="KW-1185">Reference proteome</keyword>
<dbReference type="OrthoDB" id="2535105at2759"/>
<dbReference type="EMBL" id="ML170286">
    <property type="protein sequence ID" value="TDL15200.1"/>
    <property type="molecule type" value="Genomic_DNA"/>
</dbReference>
<name>A0A4Y7PL83_9AGAM</name>
<dbReference type="STRING" id="50990.A0A4Y7PL83"/>